<reference evidence="1 2" key="1">
    <citation type="submission" date="2016-06" db="EMBL/GenBank/DDBJ databases">
        <authorList>
            <person name="Kjaerup R.B."/>
            <person name="Dalgaard T.S."/>
            <person name="Juul-Madsen H.R."/>
        </authorList>
    </citation>
    <scope>NUCLEOTIDE SEQUENCE [LARGE SCALE GENOMIC DNA]</scope>
</reference>
<dbReference type="Proteomes" id="UP000215127">
    <property type="component" value="Chromosome 4"/>
</dbReference>
<organism evidence="1 2">
    <name type="scientific">Zymoseptoria tritici (strain ST99CH_3D7)</name>
    <dbReference type="NCBI Taxonomy" id="1276538"/>
    <lineage>
        <taxon>Eukaryota</taxon>
        <taxon>Fungi</taxon>
        <taxon>Dikarya</taxon>
        <taxon>Ascomycota</taxon>
        <taxon>Pezizomycotina</taxon>
        <taxon>Dothideomycetes</taxon>
        <taxon>Dothideomycetidae</taxon>
        <taxon>Mycosphaerellales</taxon>
        <taxon>Mycosphaerellaceae</taxon>
        <taxon>Zymoseptoria</taxon>
    </lineage>
</organism>
<accession>A0A1X7RQV4</accession>
<evidence type="ECO:0000313" key="2">
    <source>
        <dbReference type="Proteomes" id="UP000215127"/>
    </source>
</evidence>
<gene>
    <name evidence="1" type="ORF">ZT3D7_G4929</name>
</gene>
<dbReference type="EMBL" id="LT853695">
    <property type="protein sequence ID" value="SMQ49778.1"/>
    <property type="molecule type" value="Genomic_DNA"/>
</dbReference>
<sequence>MRLSQRGVESEIAFGFVPLLPPAFYPTWLKSSEISPIELFELAVRFSATRWLEPGGENWNIKAVSRDVAVYLQMKNGAVIEEEPDLSQEQIIAGAE</sequence>
<protein>
    <submittedName>
        <fullName evidence="1">Uncharacterized protein</fullName>
    </submittedName>
</protein>
<keyword evidence="2" id="KW-1185">Reference proteome</keyword>
<dbReference type="AlphaFoldDB" id="A0A1X7RQV4"/>
<evidence type="ECO:0000313" key="1">
    <source>
        <dbReference type="EMBL" id="SMQ49778.1"/>
    </source>
</evidence>
<proteinExistence type="predicted"/>
<name>A0A1X7RQV4_ZYMT9</name>